<protein>
    <submittedName>
        <fullName evidence="1">Uncharacterized protein</fullName>
    </submittedName>
</protein>
<sequence length="151" mass="16694">MSAAGENPRWPAGMLLPEAIMLPDTSYFTQWACRTLQAAKTEITHVVDGMIDDLEDLSAAACERAVCAGMSTRRLIQRVSHETAALDDEVGEEEDDPCIRVHDLQPPAPVRSEYEQETAEADVPPCEDGFELIDFEAEARIIVLEEESMSL</sequence>
<evidence type="ECO:0000313" key="1">
    <source>
        <dbReference type="EMBL" id="CAD8614101.1"/>
    </source>
</evidence>
<reference evidence="1" key="1">
    <citation type="submission" date="2021-01" db="EMBL/GenBank/DDBJ databases">
        <authorList>
            <person name="Corre E."/>
            <person name="Pelletier E."/>
            <person name="Niang G."/>
            <person name="Scheremetjew M."/>
            <person name="Finn R."/>
            <person name="Kale V."/>
            <person name="Holt S."/>
            <person name="Cochrane G."/>
            <person name="Meng A."/>
            <person name="Brown T."/>
            <person name="Cohen L."/>
        </authorList>
    </citation>
    <scope>NUCLEOTIDE SEQUENCE</scope>
    <source>
        <strain evidence="1">PLY182g</strain>
    </source>
</reference>
<dbReference type="EMBL" id="HBEY01036577">
    <property type="protein sequence ID" value="CAD8614102.1"/>
    <property type="molecule type" value="Transcribed_RNA"/>
</dbReference>
<evidence type="ECO:0000313" key="2">
    <source>
        <dbReference type="EMBL" id="CAD8614102.1"/>
    </source>
</evidence>
<name>A0A6T7IMY8_9EUKA</name>
<organism evidence="1">
    <name type="scientific">Coccolithus braarudii</name>
    <dbReference type="NCBI Taxonomy" id="221442"/>
    <lineage>
        <taxon>Eukaryota</taxon>
        <taxon>Haptista</taxon>
        <taxon>Haptophyta</taxon>
        <taxon>Prymnesiophyceae</taxon>
        <taxon>Coccolithales</taxon>
        <taxon>Coccolithaceae</taxon>
        <taxon>Coccolithus</taxon>
    </lineage>
</organism>
<dbReference type="EMBL" id="HBEY01036576">
    <property type="protein sequence ID" value="CAD8614101.1"/>
    <property type="molecule type" value="Transcribed_RNA"/>
</dbReference>
<gene>
    <name evidence="1" type="ORF">CPEL01642_LOCUS17481</name>
    <name evidence="2" type="ORF">CPEL01642_LOCUS17482</name>
</gene>
<accession>A0A6T7IMY8</accession>
<dbReference type="AlphaFoldDB" id="A0A6T7IMY8"/>
<proteinExistence type="predicted"/>